<evidence type="ECO:0000313" key="4">
    <source>
        <dbReference type="Proteomes" id="UP000007350"/>
    </source>
</evidence>
<dbReference type="OrthoDB" id="10577044at2759"/>
<feature type="compositionally biased region" description="Polar residues" evidence="1">
    <location>
        <begin position="179"/>
        <end position="199"/>
    </location>
</feature>
<evidence type="ECO:0000256" key="2">
    <source>
        <dbReference type="SAM" id="SignalP"/>
    </source>
</evidence>
<keyword evidence="4" id="KW-1185">Reference proteome</keyword>
<gene>
    <name evidence="3" type="ORF">MOQ_007858</name>
</gene>
<keyword evidence="2" id="KW-0732">Signal</keyword>
<feature type="compositionally biased region" description="Low complexity" evidence="1">
    <location>
        <begin position="107"/>
        <end position="116"/>
    </location>
</feature>
<comment type="caution">
    <text evidence="3">The sequence shown here is derived from an EMBL/GenBank/DDBJ whole genome shotgun (WGS) entry which is preliminary data.</text>
</comment>
<sequence length="250" mass="25020">MAMMMTGRVLLVCALCVLWCGLTGGVYARDLDSRALGDCMALGVLGVNGSHVRSRCNKYMPTLRLRSALPISAMQAEDVQVLQNSEDVTNLTRDTSSVPGPDGGSGDQAVPGAIPGAVPAVVPGAVPGSSGTAGSLGDSPVLPTGVGPGAAAAAGSPSVTGSIRGAIPSVDAGDPGGSSAVSEDIQTGCGTQTQNCGDQQSREKTMVQNQDLGASNSAEQAAAENINPKDNEENPTGASTTELPNKKTQQ</sequence>
<feature type="region of interest" description="Disordered" evidence="1">
    <location>
        <begin position="164"/>
        <end position="250"/>
    </location>
</feature>
<feature type="chain" id="PRO_5003864527" evidence="2">
    <location>
        <begin position="29"/>
        <end position="250"/>
    </location>
</feature>
<feature type="signal peptide" evidence="2">
    <location>
        <begin position="1"/>
        <end position="28"/>
    </location>
</feature>
<protein>
    <submittedName>
        <fullName evidence="3">Mucin-associated surface protein (MASP), putative</fullName>
    </submittedName>
</protein>
<dbReference type="AlphaFoldDB" id="K2MMN5"/>
<name>K2MMN5_TRYCR</name>
<feature type="region of interest" description="Disordered" evidence="1">
    <location>
        <begin position="85"/>
        <end position="116"/>
    </location>
</feature>
<feature type="compositionally biased region" description="Polar residues" evidence="1">
    <location>
        <begin position="234"/>
        <end position="250"/>
    </location>
</feature>
<feature type="compositionally biased region" description="Polar residues" evidence="1">
    <location>
        <begin position="85"/>
        <end position="95"/>
    </location>
</feature>
<feature type="compositionally biased region" description="Low complexity" evidence="1">
    <location>
        <begin position="214"/>
        <end position="225"/>
    </location>
</feature>
<reference evidence="3 4" key="1">
    <citation type="journal article" date="2012" name="BMC Genomics">
        <title>Comparative genomic analysis of human infective Trypanosoma cruzi lineages with the bat-restricted subspecies T. cruzi marinkellei.</title>
        <authorList>
            <person name="Franzen O."/>
            <person name="Talavera-Lopez C."/>
            <person name="Ochaya S."/>
            <person name="Butler C.E."/>
            <person name="Messenger L.A."/>
            <person name="Lewis M.D."/>
            <person name="Llewellyn M.S."/>
            <person name="Marinkelle C.J."/>
            <person name="Tyler K.M."/>
            <person name="Miles M.A."/>
            <person name="Andersson B."/>
        </authorList>
    </citation>
    <scope>NUCLEOTIDE SEQUENCE [LARGE SCALE GENOMIC DNA]</scope>
    <source>
        <strain evidence="3 4">B7</strain>
    </source>
</reference>
<evidence type="ECO:0000256" key="1">
    <source>
        <dbReference type="SAM" id="MobiDB-lite"/>
    </source>
</evidence>
<feature type="non-terminal residue" evidence="3">
    <location>
        <position position="250"/>
    </location>
</feature>
<proteinExistence type="predicted"/>
<dbReference type="EMBL" id="AHKC01015811">
    <property type="protein sequence ID" value="EKF28395.1"/>
    <property type="molecule type" value="Genomic_DNA"/>
</dbReference>
<organism evidence="3 4">
    <name type="scientific">Trypanosoma cruzi marinkellei</name>
    <dbReference type="NCBI Taxonomy" id="85056"/>
    <lineage>
        <taxon>Eukaryota</taxon>
        <taxon>Discoba</taxon>
        <taxon>Euglenozoa</taxon>
        <taxon>Kinetoplastea</taxon>
        <taxon>Metakinetoplastina</taxon>
        <taxon>Trypanosomatida</taxon>
        <taxon>Trypanosomatidae</taxon>
        <taxon>Trypanosoma</taxon>
        <taxon>Schizotrypanum</taxon>
    </lineage>
</organism>
<accession>K2MMN5</accession>
<evidence type="ECO:0000313" key="3">
    <source>
        <dbReference type="EMBL" id="EKF28395.1"/>
    </source>
</evidence>
<dbReference type="Proteomes" id="UP000007350">
    <property type="component" value="Unassembled WGS sequence"/>
</dbReference>